<name>G3NAR9_GASAC</name>
<reference evidence="2" key="1">
    <citation type="submission" date="2006-01" db="EMBL/GenBank/DDBJ databases">
        <authorList>
            <person name="Lindblad-Toh K."/>
            <person name="Mauceli E."/>
            <person name="Grabherr M."/>
            <person name="Chang J.L."/>
            <person name="Lander E.S."/>
        </authorList>
    </citation>
    <scope>NUCLEOTIDE SEQUENCE [LARGE SCALE GENOMIC DNA]</scope>
</reference>
<feature type="domain" description="SCAN box" evidence="1">
    <location>
        <begin position="99"/>
        <end position="174"/>
    </location>
</feature>
<accession>G3NAR9</accession>
<dbReference type="AlphaFoldDB" id="G3NAR9"/>
<evidence type="ECO:0000259" key="1">
    <source>
        <dbReference type="PROSITE" id="PS50804"/>
    </source>
</evidence>
<dbReference type="OMA" id="LERAKWA"/>
<dbReference type="eggNOG" id="KOG0017">
    <property type="taxonomic scope" value="Eukaryota"/>
</dbReference>
<reference evidence="2" key="2">
    <citation type="submission" date="2024-04" db="UniProtKB">
        <authorList>
            <consortium name="Ensembl"/>
        </authorList>
    </citation>
    <scope>IDENTIFICATION</scope>
</reference>
<dbReference type="InterPro" id="IPR038269">
    <property type="entry name" value="SCAN_sf"/>
</dbReference>
<organism evidence="2">
    <name type="scientific">Gasterosteus aculeatus</name>
    <name type="common">Three-spined stickleback</name>
    <dbReference type="NCBI Taxonomy" id="69293"/>
    <lineage>
        <taxon>Eukaryota</taxon>
        <taxon>Metazoa</taxon>
        <taxon>Chordata</taxon>
        <taxon>Craniata</taxon>
        <taxon>Vertebrata</taxon>
        <taxon>Euteleostomi</taxon>
        <taxon>Actinopterygii</taxon>
        <taxon>Neopterygii</taxon>
        <taxon>Teleostei</taxon>
        <taxon>Neoteleostei</taxon>
        <taxon>Acanthomorphata</taxon>
        <taxon>Eupercaria</taxon>
        <taxon>Perciformes</taxon>
        <taxon>Cottioidei</taxon>
        <taxon>Gasterosteales</taxon>
        <taxon>Gasterosteidae</taxon>
        <taxon>Gasterosteus</taxon>
    </lineage>
</organism>
<protein>
    <recommendedName>
        <fullName evidence="1">SCAN box domain-containing protein</fullName>
    </recommendedName>
</protein>
<dbReference type="InterPro" id="IPR003309">
    <property type="entry name" value="SCAN_dom"/>
</dbReference>
<dbReference type="Pfam" id="PF02023">
    <property type="entry name" value="SCAN"/>
    <property type="match status" value="1"/>
</dbReference>
<dbReference type="STRING" id="69293.ENSGACP00000002414"/>
<dbReference type="Ensembl" id="ENSGACT00000002422.1">
    <property type="protein sequence ID" value="ENSGACP00000002414.1"/>
    <property type="gene ID" value="ENSGACG00000001863.1"/>
</dbReference>
<dbReference type="PROSITE" id="PS50804">
    <property type="entry name" value="SCAN_BOX"/>
    <property type="match status" value="1"/>
</dbReference>
<evidence type="ECO:0000313" key="2">
    <source>
        <dbReference type="Ensembl" id="ENSGACP00000002414.1"/>
    </source>
</evidence>
<dbReference type="Gene3D" id="1.10.4020.10">
    <property type="entry name" value="DNA breaking-rejoining enzymes"/>
    <property type="match status" value="1"/>
</dbReference>
<dbReference type="PANTHER" id="PTHR46888:SF13">
    <property type="entry name" value="RIBONUCLEASE H"/>
    <property type="match status" value="1"/>
</dbReference>
<dbReference type="PANTHER" id="PTHR46888">
    <property type="entry name" value="ZINC KNUCKLE DOMAINCONTAINING PROTEIN-RELATED"/>
    <property type="match status" value="1"/>
</dbReference>
<dbReference type="SUPFAM" id="SSF47353">
    <property type="entry name" value="Retrovirus capsid dimerization domain-like"/>
    <property type="match status" value="1"/>
</dbReference>
<sequence>LGEALSTPHSTGCSKVALTMVRLLPKFNERDPDIFFSLFESVADDRGWTDSERTLLIQSVLVGRAQEAFIALPVPDRKKYVKVKEAVLKIYELVPEAYRLRFRSWRKGEKQTYTEVARELYSHFNRWCSAVGVTTFEELSNLIVLEQFRNILPERVATHIFEQKMKTAAEAAVVAALTHNQAKNDADGKSQRK</sequence>
<dbReference type="InParanoid" id="G3NAR9"/>
<proteinExistence type="predicted"/>